<dbReference type="Gene3D" id="3.30.70.1170">
    <property type="entry name" value="Sun protein, domain 3"/>
    <property type="match status" value="1"/>
</dbReference>
<evidence type="ECO:0000313" key="17">
    <source>
        <dbReference type="Proteomes" id="UP000077875"/>
    </source>
</evidence>
<dbReference type="PANTHER" id="PTHR22807">
    <property type="entry name" value="NOP2 YEAST -RELATED NOL1/NOP2/FMU SUN DOMAIN-CONTAINING"/>
    <property type="match status" value="1"/>
</dbReference>
<dbReference type="InterPro" id="IPR035926">
    <property type="entry name" value="NusB-like_sf"/>
</dbReference>
<evidence type="ECO:0000256" key="3">
    <source>
        <dbReference type="ARBA" id="ARBA00007494"/>
    </source>
</evidence>
<dbReference type="InterPro" id="IPR054728">
    <property type="entry name" value="RsmB-like_ferredoxin"/>
</dbReference>
<dbReference type="PRINTS" id="PR02008">
    <property type="entry name" value="RCMTFAMILY"/>
</dbReference>
<dbReference type="EC" id="2.1.1.176" evidence="4"/>
<dbReference type="Pfam" id="PF22458">
    <property type="entry name" value="RsmF-B_ferredox"/>
    <property type="match status" value="1"/>
</dbReference>
<evidence type="ECO:0000256" key="4">
    <source>
        <dbReference type="ARBA" id="ARBA00012140"/>
    </source>
</evidence>
<comment type="similarity">
    <text evidence="3 14">Belongs to the class I-like SAM-binding methyltransferase superfamily. RsmB/NOP family.</text>
</comment>
<keyword evidence="17" id="KW-1185">Reference proteome</keyword>
<sequence length="452" mass="49084">MSASPREPTDPRAAAARALVPIIERRASLSSLDDGTLSGRDKGFFRALCFGVCRTLPRLEALAGMLLSQGFKPRDRDIQALLLIGLHQLLYMRVPNHAAVGETAGAARLLGKPWATRVLNACLRRCQREREALEARLDAERQSQLLHPAWLLDAIEHAWPNQAASIIAANNTAAPMTLRVNRARIQRDEYLTRLEAEGLEARPCIDADDGVTLAAAVDALTLPGFKEGLVSVQDESAQLAAALLIDPLLASPAQAPLRVLDACSAPGGKSMQLIERAVAAGRELSLKSLDSDAQRLKRVEQGIARISPPESVAVDIIEADATQLDWWDGQRFDAILLDAPCSGTGVIRRHPDIKQLRLATDIAQLAELQRRLLDNLWPTLRVGGRLLYATCSIMPAENQAQIETFLAHAGDARLVPIDASWGIETNGGARQRLPEVDGADGFFYALVEKTSD</sequence>
<feature type="domain" description="SAM-dependent MTase RsmB/NOP-type" evidence="15">
    <location>
        <begin position="166"/>
        <end position="450"/>
    </location>
</feature>
<dbReference type="AlphaFoldDB" id="A0A172YII1"/>
<evidence type="ECO:0000256" key="6">
    <source>
        <dbReference type="ARBA" id="ARBA00022552"/>
    </source>
</evidence>
<proteinExistence type="inferred from homology"/>
<dbReference type="Gene3D" id="1.10.940.10">
    <property type="entry name" value="NusB-like"/>
    <property type="match status" value="1"/>
</dbReference>
<evidence type="ECO:0000256" key="9">
    <source>
        <dbReference type="ARBA" id="ARBA00022691"/>
    </source>
</evidence>
<keyword evidence="9 14" id="KW-0949">S-adenosyl-L-methionine</keyword>
<dbReference type="InterPro" id="IPR001678">
    <property type="entry name" value="MeTrfase_RsmB-F_NOP2_dom"/>
</dbReference>
<dbReference type="GO" id="GO:0006355">
    <property type="term" value="P:regulation of DNA-templated transcription"/>
    <property type="evidence" value="ECO:0007669"/>
    <property type="project" value="InterPro"/>
</dbReference>
<dbReference type="PROSITE" id="PS51686">
    <property type="entry name" value="SAM_MT_RSMB_NOP"/>
    <property type="match status" value="1"/>
</dbReference>
<comment type="subcellular location">
    <subcellularLocation>
        <location evidence="2">Cytoplasm</location>
    </subcellularLocation>
</comment>
<evidence type="ECO:0000256" key="12">
    <source>
        <dbReference type="ARBA" id="ARBA00031088"/>
    </source>
</evidence>
<keyword evidence="8 14" id="KW-0808">Transferase</keyword>
<dbReference type="Pfam" id="PF01029">
    <property type="entry name" value="NusB"/>
    <property type="match status" value="1"/>
</dbReference>
<dbReference type="STRING" id="376489.A5892_17425"/>
<evidence type="ECO:0000259" key="15">
    <source>
        <dbReference type="PROSITE" id="PS51686"/>
    </source>
</evidence>
<feature type="binding site" evidence="14">
    <location>
        <position position="320"/>
    </location>
    <ligand>
        <name>S-adenosyl-L-methionine</name>
        <dbReference type="ChEBI" id="CHEBI:59789"/>
    </ligand>
</feature>
<evidence type="ECO:0000313" key="16">
    <source>
        <dbReference type="EMBL" id="ANF59021.1"/>
    </source>
</evidence>
<dbReference type="Gene3D" id="3.40.50.150">
    <property type="entry name" value="Vaccinia Virus protein VP39"/>
    <property type="match status" value="1"/>
</dbReference>
<dbReference type="NCBIfam" id="NF008149">
    <property type="entry name" value="PRK10901.1"/>
    <property type="match status" value="1"/>
</dbReference>
<dbReference type="SUPFAM" id="SSF48013">
    <property type="entry name" value="NusB-like"/>
    <property type="match status" value="1"/>
</dbReference>
<dbReference type="GO" id="GO:0003723">
    <property type="term" value="F:RNA binding"/>
    <property type="evidence" value="ECO:0007669"/>
    <property type="project" value="UniProtKB-UniRule"/>
</dbReference>
<feature type="binding site" evidence="14">
    <location>
        <position position="338"/>
    </location>
    <ligand>
        <name>S-adenosyl-L-methionine</name>
        <dbReference type="ChEBI" id="CHEBI:59789"/>
    </ligand>
</feature>
<dbReference type="InterPro" id="IPR049560">
    <property type="entry name" value="MeTrfase_RsmB-F_NOP2_cat"/>
</dbReference>
<protein>
    <recommendedName>
        <fullName evidence="4">16S rRNA (cytosine(967)-C(5))-methyltransferase</fullName>
        <ecNumber evidence="4">2.1.1.176</ecNumber>
    </recommendedName>
    <alternativeName>
        <fullName evidence="11">16S rRNA m5C967 methyltransferase</fullName>
    </alternativeName>
    <alternativeName>
        <fullName evidence="12">rRNA (cytosine-C(5)-)-methyltransferase RsmB</fullName>
    </alternativeName>
</protein>
<dbReference type="InterPro" id="IPR006027">
    <property type="entry name" value="NusB_RsmB_TIM44"/>
</dbReference>
<evidence type="ECO:0000256" key="14">
    <source>
        <dbReference type="PROSITE-ProRule" id="PRU01023"/>
    </source>
</evidence>
<dbReference type="GO" id="GO:0005829">
    <property type="term" value="C:cytosol"/>
    <property type="evidence" value="ECO:0007669"/>
    <property type="project" value="TreeGrafter"/>
</dbReference>
<dbReference type="Proteomes" id="UP000077875">
    <property type="component" value="Chromosome"/>
</dbReference>
<evidence type="ECO:0000256" key="1">
    <source>
        <dbReference type="ARBA" id="ARBA00002724"/>
    </source>
</evidence>
<dbReference type="CDD" id="cd02440">
    <property type="entry name" value="AdoMet_MTases"/>
    <property type="match status" value="1"/>
</dbReference>
<evidence type="ECO:0000256" key="11">
    <source>
        <dbReference type="ARBA" id="ARBA00030399"/>
    </source>
</evidence>
<dbReference type="EMBL" id="CP015243">
    <property type="protein sequence ID" value="ANF59021.1"/>
    <property type="molecule type" value="Genomic_DNA"/>
</dbReference>
<keyword evidence="7 14" id="KW-0489">Methyltransferase</keyword>
<dbReference type="InterPro" id="IPR023267">
    <property type="entry name" value="RCMT"/>
</dbReference>
<feature type="active site" description="Nucleophile" evidence="14">
    <location>
        <position position="391"/>
    </location>
</feature>
<gene>
    <name evidence="16" type="ORF">A5892_17425</name>
</gene>
<evidence type="ECO:0000256" key="8">
    <source>
        <dbReference type="ARBA" id="ARBA00022679"/>
    </source>
</evidence>
<dbReference type="NCBIfam" id="TIGR00563">
    <property type="entry name" value="rsmB"/>
    <property type="match status" value="1"/>
</dbReference>
<keyword evidence="10 14" id="KW-0694">RNA-binding</keyword>
<evidence type="ECO:0000256" key="10">
    <source>
        <dbReference type="ARBA" id="ARBA00022884"/>
    </source>
</evidence>
<dbReference type="FunFam" id="3.30.70.1170:FF:000002">
    <property type="entry name" value="Ribosomal RNA small subunit methyltransferase B"/>
    <property type="match status" value="1"/>
</dbReference>
<dbReference type="PANTHER" id="PTHR22807:SF61">
    <property type="entry name" value="NOL1_NOP2_SUN FAMILY PROTEIN _ ANTITERMINATION NUSB DOMAIN-CONTAINING PROTEIN"/>
    <property type="match status" value="1"/>
</dbReference>
<accession>A0A172YII1</accession>
<comment type="catalytic activity">
    <reaction evidence="13">
        <text>cytidine(967) in 16S rRNA + S-adenosyl-L-methionine = 5-methylcytidine(967) in 16S rRNA + S-adenosyl-L-homocysteine + H(+)</text>
        <dbReference type="Rhea" id="RHEA:42748"/>
        <dbReference type="Rhea" id="RHEA-COMP:10219"/>
        <dbReference type="Rhea" id="RHEA-COMP:10220"/>
        <dbReference type="ChEBI" id="CHEBI:15378"/>
        <dbReference type="ChEBI" id="CHEBI:57856"/>
        <dbReference type="ChEBI" id="CHEBI:59789"/>
        <dbReference type="ChEBI" id="CHEBI:74483"/>
        <dbReference type="ChEBI" id="CHEBI:82748"/>
        <dbReference type="EC" id="2.1.1.176"/>
    </reaction>
</comment>
<organism evidence="16 17">
    <name type="scientific">Halotalea alkalilenta</name>
    <dbReference type="NCBI Taxonomy" id="376489"/>
    <lineage>
        <taxon>Bacteria</taxon>
        <taxon>Pseudomonadati</taxon>
        <taxon>Pseudomonadota</taxon>
        <taxon>Gammaproteobacteria</taxon>
        <taxon>Oceanospirillales</taxon>
        <taxon>Halomonadaceae</taxon>
        <taxon>Halotalea</taxon>
    </lineage>
</organism>
<evidence type="ECO:0000256" key="5">
    <source>
        <dbReference type="ARBA" id="ARBA00022490"/>
    </source>
</evidence>
<dbReference type="InterPro" id="IPR004573">
    <property type="entry name" value="rRNA_ssu_MeTfrase_B"/>
</dbReference>
<dbReference type="Gene3D" id="1.10.287.730">
    <property type="entry name" value="Helix hairpin bin"/>
    <property type="match status" value="1"/>
</dbReference>
<dbReference type="RefSeq" id="WP_064123872.1">
    <property type="nucleotide sequence ID" value="NZ_CP015243.1"/>
</dbReference>
<evidence type="ECO:0000256" key="13">
    <source>
        <dbReference type="ARBA" id="ARBA00047283"/>
    </source>
</evidence>
<reference evidence="16 17" key="1">
    <citation type="submission" date="2016-04" db="EMBL/GenBank/DDBJ databases">
        <title>Complete Genome Sequence of Halotalea alkalilenta IHB B 13600.</title>
        <authorList>
            <person name="Swarnkar M.K."/>
            <person name="Sharma A."/>
            <person name="Kaushal K."/>
            <person name="Soni R."/>
            <person name="Rana S."/>
            <person name="Singh A.K."/>
            <person name="Gulati A."/>
        </authorList>
    </citation>
    <scope>NUCLEOTIDE SEQUENCE [LARGE SCALE GENOMIC DNA]</scope>
    <source>
        <strain evidence="16 17">IHB B 13600</strain>
    </source>
</reference>
<comment type="function">
    <text evidence="1">Specifically methylates the cytosine at position 967 (m5C967) of 16S rRNA.</text>
</comment>
<name>A0A172YII1_9GAMM</name>
<evidence type="ECO:0000256" key="7">
    <source>
        <dbReference type="ARBA" id="ARBA00022603"/>
    </source>
</evidence>
<keyword evidence="5" id="KW-0963">Cytoplasm</keyword>
<dbReference type="Pfam" id="PF01189">
    <property type="entry name" value="Methyltr_RsmB-F"/>
    <property type="match status" value="1"/>
</dbReference>
<dbReference type="GO" id="GO:0009383">
    <property type="term" value="F:rRNA (cytosine-C5-)-methyltransferase activity"/>
    <property type="evidence" value="ECO:0007669"/>
    <property type="project" value="TreeGrafter"/>
</dbReference>
<dbReference type="InterPro" id="IPR029063">
    <property type="entry name" value="SAM-dependent_MTases_sf"/>
</dbReference>
<dbReference type="SUPFAM" id="SSF53335">
    <property type="entry name" value="S-adenosyl-L-methionine-dependent methyltransferases"/>
    <property type="match status" value="1"/>
</dbReference>
<keyword evidence="6" id="KW-0698">rRNA processing</keyword>
<feature type="binding site" evidence="14">
    <location>
        <begin position="263"/>
        <end position="269"/>
    </location>
    <ligand>
        <name>S-adenosyl-L-methionine</name>
        <dbReference type="ChEBI" id="CHEBI:59789"/>
    </ligand>
</feature>
<evidence type="ECO:0000256" key="2">
    <source>
        <dbReference type="ARBA" id="ARBA00004496"/>
    </source>
</evidence>
<dbReference type="KEGG" id="haa:A5892_17425"/>
<dbReference type="PROSITE" id="PS01153">
    <property type="entry name" value="NOL1_NOP2_SUN"/>
    <property type="match status" value="1"/>
</dbReference>
<dbReference type="GO" id="GO:0070475">
    <property type="term" value="P:rRNA base methylation"/>
    <property type="evidence" value="ECO:0007669"/>
    <property type="project" value="TreeGrafter"/>
</dbReference>
<feature type="binding site" evidence="14">
    <location>
        <position position="290"/>
    </location>
    <ligand>
        <name>S-adenosyl-L-methionine</name>
        <dbReference type="ChEBI" id="CHEBI:59789"/>
    </ligand>
</feature>
<dbReference type="InterPro" id="IPR018314">
    <property type="entry name" value="RsmB/NOL1/NOP2-like_CS"/>
</dbReference>